<evidence type="ECO:0000313" key="2">
    <source>
        <dbReference type="Proteomes" id="UP000814140"/>
    </source>
</evidence>
<organism evidence="1 2">
    <name type="scientific">Artomyces pyxidatus</name>
    <dbReference type="NCBI Taxonomy" id="48021"/>
    <lineage>
        <taxon>Eukaryota</taxon>
        <taxon>Fungi</taxon>
        <taxon>Dikarya</taxon>
        <taxon>Basidiomycota</taxon>
        <taxon>Agaricomycotina</taxon>
        <taxon>Agaricomycetes</taxon>
        <taxon>Russulales</taxon>
        <taxon>Auriscalpiaceae</taxon>
        <taxon>Artomyces</taxon>
    </lineage>
</organism>
<proteinExistence type="predicted"/>
<comment type="caution">
    <text evidence="1">The sequence shown here is derived from an EMBL/GenBank/DDBJ whole genome shotgun (WGS) entry which is preliminary data.</text>
</comment>
<keyword evidence="2" id="KW-1185">Reference proteome</keyword>
<sequence length="398" mass="44419">MSVGLRQIVRIASSHRLLQRLYVPPLSRQSARRWLRCTDRKRWHGFFDSLLRLPLRDLTLAGAVGMQPSAETPSGFLALSVILGLPLVLWVYKCLMMYIFQRKIIYMGYVPLGSRSERLRDAPMPAGLVCKEVSISSQKGIVLSGLVLHRDDSASPSSPHNVIIYLQGNAGNPLHRIPIFDALLKSLPSLTIIAAAPRSYWTSSSSRPTQNGIIADYSHVLAYAAARYPTSTLTVYGHSLGGAAAVCLLAQLPASQYPTIRGLILENPFSSVPAMVLALYPQRWLPYHHMGPLVWDRWDAASAMDTIRADTVLNALISDMLVLVSERDEVVPKTMGRELFARSERTNRSSGCTRKIVEIQGALHEDAWKQRQWVSEMRSYLTSVRPGRRRNGCLSEDE</sequence>
<reference evidence="1" key="2">
    <citation type="journal article" date="2022" name="New Phytol.">
        <title>Evolutionary transition to the ectomycorrhizal habit in the genomes of a hyperdiverse lineage of mushroom-forming fungi.</title>
        <authorList>
            <person name="Looney B."/>
            <person name="Miyauchi S."/>
            <person name="Morin E."/>
            <person name="Drula E."/>
            <person name="Courty P.E."/>
            <person name="Kohler A."/>
            <person name="Kuo A."/>
            <person name="LaButti K."/>
            <person name="Pangilinan J."/>
            <person name="Lipzen A."/>
            <person name="Riley R."/>
            <person name="Andreopoulos W."/>
            <person name="He G."/>
            <person name="Johnson J."/>
            <person name="Nolan M."/>
            <person name="Tritt A."/>
            <person name="Barry K.W."/>
            <person name="Grigoriev I.V."/>
            <person name="Nagy L.G."/>
            <person name="Hibbett D."/>
            <person name="Henrissat B."/>
            <person name="Matheny P.B."/>
            <person name="Labbe J."/>
            <person name="Martin F.M."/>
        </authorList>
    </citation>
    <scope>NUCLEOTIDE SEQUENCE</scope>
    <source>
        <strain evidence="1">HHB10654</strain>
    </source>
</reference>
<reference evidence="1" key="1">
    <citation type="submission" date="2021-03" db="EMBL/GenBank/DDBJ databases">
        <authorList>
            <consortium name="DOE Joint Genome Institute"/>
            <person name="Ahrendt S."/>
            <person name="Looney B.P."/>
            <person name="Miyauchi S."/>
            <person name="Morin E."/>
            <person name="Drula E."/>
            <person name="Courty P.E."/>
            <person name="Chicoki N."/>
            <person name="Fauchery L."/>
            <person name="Kohler A."/>
            <person name="Kuo A."/>
            <person name="Labutti K."/>
            <person name="Pangilinan J."/>
            <person name="Lipzen A."/>
            <person name="Riley R."/>
            <person name="Andreopoulos W."/>
            <person name="He G."/>
            <person name="Johnson J."/>
            <person name="Barry K.W."/>
            <person name="Grigoriev I.V."/>
            <person name="Nagy L."/>
            <person name="Hibbett D."/>
            <person name="Henrissat B."/>
            <person name="Matheny P.B."/>
            <person name="Labbe J."/>
            <person name="Martin F."/>
        </authorList>
    </citation>
    <scope>NUCLEOTIDE SEQUENCE</scope>
    <source>
        <strain evidence="1">HHB10654</strain>
    </source>
</reference>
<gene>
    <name evidence="1" type="ORF">BV25DRAFT_1805572</name>
</gene>
<name>A0ACB8T0C1_9AGAM</name>
<protein>
    <submittedName>
        <fullName evidence="1">Alpha/beta-hydrolase</fullName>
    </submittedName>
</protein>
<accession>A0ACB8T0C1</accession>
<evidence type="ECO:0000313" key="1">
    <source>
        <dbReference type="EMBL" id="KAI0061431.1"/>
    </source>
</evidence>
<dbReference type="EMBL" id="MU277212">
    <property type="protein sequence ID" value="KAI0061431.1"/>
    <property type="molecule type" value="Genomic_DNA"/>
</dbReference>
<dbReference type="Proteomes" id="UP000814140">
    <property type="component" value="Unassembled WGS sequence"/>
</dbReference>